<reference evidence="1" key="2">
    <citation type="journal article" date="2022" name="New Phytol.">
        <title>Evolutionary transition to the ectomycorrhizal habit in the genomes of a hyperdiverse lineage of mushroom-forming fungi.</title>
        <authorList>
            <person name="Looney B."/>
            <person name="Miyauchi S."/>
            <person name="Morin E."/>
            <person name="Drula E."/>
            <person name="Courty P.E."/>
            <person name="Kohler A."/>
            <person name="Kuo A."/>
            <person name="LaButti K."/>
            <person name="Pangilinan J."/>
            <person name="Lipzen A."/>
            <person name="Riley R."/>
            <person name="Andreopoulos W."/>
            <person name="He G."/>
            <person name="Johnson J."/>
            <person name="Nolan M."/>
            <person name="Tritt A."/>
            <person name="Barry K.W."/>
            <person name="Grigoriev I.V."/>
            <person name="Nagy L.G."/>
            <person name="Hibbett D."/>
            <person name="Henrissat B."/>
            <person name="Matheny P.B."/>
            <person name="Labbe J."/>
            <person name="Martin F.M."/>
        </authorList>
    </citation>
    <scope>NUCLEOTIDE SEQUENCE</scope>
    <source>
        <strain evidence="1">FP105234-sp</strain>
    </source>
</reference>
<accession>A0ACB8RTI6</accession>
<proteinExistence type="predicted"/>
<evidence type="ECO:0000313" key="1">
    <source>
        <dbReference type="EMBL" id="KAI0047091.1"/>
    </source>
</evidence>
<sequence length="375" mass="41242">MHSQKGPNLLPSIDIKAQYYAARIFHANVRLRALPFLDRAPYCTLFVNEVLTALKYLSSLEAGARVPASIIDAQDVLLRTSTSGEKGWSFSPFDIVFGSPEELFKGSLDPDLWWREEYDVAERRAKEVNVSADDLKNAYQVPSSTDLPDAPSLPLASAASPPTSDSSTHKRRQDDEDIISEDARDVDYTPRPTKRPRGRPRKSNPPPADPIGTNPRRLGDDPEKDGLPANAIVVTVDKPKNQGGVNRYHVGTTSSPRNPTPCISCHAAGTKYCFIGKKGHCTLCSLRRQTCIAMRNALGETARENLARQSSLDHDSVPNAGCGRFDVHIDGQTSEEQRKADDDRQTQSINVPPLARGQVGSSPFSVPVCITERWQ</sequence>
<reference evidence="1" key="1">
    <citation type="submission" date="2021-02" db="EMBL/GenBank/DDBJ databases">
        <authorList>
            <consortium name="DOE Joint Genome Institute"/>
            <person name="Ahrendt S."/>
            <person name="Looney B.P."/>
            <person name="Miyauchi S."/>
            <person name="Morin E."/>
            <person name="Drula E."/>
            <person name="Courty P.E."/>
            <person name="Chicoki N."/>
            <person name="Fauchery L."/>
            <person name="Kohler A."/>
            <person name="Kuo A."/>
            <person name="Labutti K."/>
            <person name="Pangilinan J."/>
            <person name="Lipzen A."/>
            <person name="Riley R."/>
            <person name="Andreopoulos W."/>
            <person name="He G."/>
            <person name="Johnson J."/>
            <person name="Barry K.W."/>
            <person name="Grigoriev I.V."/>
            <person name="Nagy L."/>
            <person name="Hibbett D."/>
            <person name="Henrissat B."/>
            <person name="Matheny P.B."/>
            <person name="Labbe J."/>
            <person name="Martin F."/>
        </authorList>
    </citation>
    <scope>NUCLEOTIDE SEQUENCE</scope>
    <source>
        <strain evidence="1">FP105234-sp</strain>
    </source>
</reference>
<comment type="caution">
    <text evidence="1">The sequence shown here is derived from an EMBL/GenBank/DDBJ whole genome shotgun (WGS) entry which is preliminary data.</text>
</comment>
<organism evidence="1 2">
    <name type="scientific">Auriscalpium vulgare</name>
    <dbReference type="NCBI Taxonomy" id="40419"/>
    <lineage>
        <taxon>Eukaryota</taxon>
        <taxon>Fungi</taxon>
        <taxon>Dikarya</taxon>
        <taxon>Basidiomycota</taxon>
        <taxon>Agaricomycotina</taxon>
        <taxon>Agaricomycetes</taxon>
        <taxon>Russulales</taxon>
        <taxon>Auriscalpiaceae</taxon>
        <taxon>Auriscalpium</taxon>
    </lineage>
</organism>
<gene>
    <name evidence="1" type="ORF">FA95DRAFT_1285543</name>
</gene>
<dbReference type="Proteomes" id="UP000814033">
    <property type="component" value="Unassembled WGS sequence"/>
</dbReference>
<dbReference type="EMBL" id="MU275911">
    <property type="protein sequence ID" value="KAI0047091.1"/>
    <property type="molecule type" value="Genomic_DNA"/>
</dbReference>
<keyword evidence="2" id="KW-1185">Reference proteome</keyword>
<name>A0ACB8RTI6_9AGAM</name>
<protein>
    <submittedName>
        <fullName evidence="1">Uncharacterized protein</fullName>
    </submittedName>
</protein>
<evidence type="ECO:0000313" key="2">
    <source>
        <dbReference type="Proteomes" id="UP000814033"/>
    </source>
</evidence>